<dbReference type="RefSeq" id="WP_156303238.1">
    <property type="nucleotide sequence ID" value="NZ_LHCI01000106.1"/>
</dbReference>
<organism evidence="1 2">
    <name type="scientific">Thermus aquaticus</name>
    <dbReference type="NCBI Taxonomy" id="271"/>
    <lineage>
        <taxon>Bacteria</taxon>
        <taxon>Thermotogati</taxon>
        <taxon>Deinococcota</taxon>
        <taxon>Deinococci</taxon>
        <taxon>Thermales</taxon>
        <taxon>Thermaceae</taxon>
        <taxon>Thermus</taxon>
    </lineage>
</organism>
<reference evidence="2" key="1">
    <citation type="submission" date="2015-07" db="EMBL/GenBank/DDBJ databases">
        <authorList>
            <person name="Zylicz-Stachula A."/>
            <person name="Jezewska-Frackowiak J."/>
            <person name="Czajkowska E."/>
            <person name="Skowron P.M."/>
        </authorList>
    </citation>
    <scope>NUCLEOTIDE SEQUENCE [LARGE SCALE GENOMIC DNA]</scope>
    <source>
        <strain evidence="2">ATCC 25104 / DSM 625 / JCM 10724 / NBRC 103206 / NCIMB 11243 / YT-1</strain>
    </source>
</reference>
<evidence type="ECO:0000313" key="1">
    <source>
        <dbReference type="EMBL" id="KOX90186.1"/>
    </source>
</evidence>
<proteinExistence type="predicted"/>
<dbReference type="EMBL" id="LHCI01000106">
    <property type="protein sequence ID" value="KOX90186.1"/>
    <property type="molecule type" value="Genomic_DNA"/>
</dbReference>
<evidence type="ECO:0000313" key="2">
    <source>
        <dbReference type="Proteomes" id="UP000037685"/>
    </source>
</evidence>
<comment type="caution">
    <text evidence="1">The sequence shown here is derived from an EMBL/GenBank/DDBJ whole genome shotgun (WGS) entry which is preliminary data.</text>
</comment>
<dbReference type="Proteomes" id="UP000037685">
    <property type="component" value="Unassembled WGS sequence"/>
</dbReference>
<protein>
    <submittedName>
        <fullName evidence="1">Uncharacterized protein</fullName>
    </submittedName>
</protein>
<accession>A0A0N0BLX4</accession>
<dbReference type="AlphaFoldDB" id="A0A0N0BLX4"/>
<dbReference type="PATRIC" id="fig|271.14.peg.1450"/>
<name>A0A0N0BLX4_THEAQ</name>
<sequence length="49" mass="5953">MPRRAYTEAEAERLALDFLKDELRASVFLRRYALRDREERLLEATPEER</sequence>
<gene>
    <name evidence="1" type="ORF">BVI061214_01374</name>
</gene>